<dbReference type="Gene3D" id="3.40.50.2020">
    <property type="match status" value="1"/>
</dbReference>
<dbReference type="SUPFAM" id="SSF53271">
    <property type="entry name" value="PRTase-like"/>
    <property type="match status" value="1"/>
</dbReference>
<evidence type="ECO:0000313" key="2">
    <source>
        <dbReference type="EMBL" id="SIN64336.1"/>
    </source>
</evidence>
<dbReference type="EMBL" id="FSQZ01000001">
    <property type="protein sequence ID" value="SIN64336.1"/>
    <property type="molecule type" value="Genomic_DNA"/>
</dbReference>
<dbReference type="PANTHER" id="PTHR47505:SF1">
    <property type="entry name" value="DNA UTILIZATION PROTEIN YHGH"/>
    <property type="match status" value="1"/>
</dbReference>
<dbReference type="InterPro" id="IPR000836">
    <property type="entry name" value="PRTase_dom"/>
</dbReference>
<dbReference type="InterPro" id="IPR051910">
    <property type="entry name" value="ComF/GntX_DNA_util-trans"/>
</dbReference>
<reference evidence="2 3" key="1">
    <citation type="submission" date="2016-11" db="EMBL/GenBank/DDBJ databases">
        <authorList>
            <person name="Varghese N."/>
            <person name="Submissions S."/>
        </authorList>
    </citation>
    <scope>NUCLEOTIDE SEQUENCE [LARGE SCALE GENOMIC DNA]</scope>
    <source>
        <strain evidence="2 3">DSM 20664</strain>
    </source>
</reference>
<dbReference type="RefSeq" id="WP_074199228.1">
    <property type="nucleotide sequence ID" value="NZ_FSQZ01000001.1"/>
</dbReference>
<protein>
    <submittedName>
        <fullName evidence="2">Predicted amidophosphoribosyltransferases</fullName>
    </submittedName>
</protein>
<proteinExistence type="inferred from homology"/>
<evidence type="ECO:0000256" key="1">
    <source>
        <dbReference type="ARBA" id="ARBA00008007"/>
    </source>
</evidence>
<accession>A0ABY1JBV2</accession>
<organism evidence="2 3">
    <name type="scientific">Acetomicrobium flavidum</name>
    <dbReference type="NCBI Taxonomy" id="49896"/>
    <lineage>
        <taxon>Bacteria</taxon>
        <taxon>Thermotogati</taxon>
        <taxon>Synergistota</taxon>
        <taxon>Synergistia</taxon>
        <taxon>Synergistales</taxon>
        <taxon>Acetomicrobiaceae</taxon>
        <taxon>Acetomicrobium</taxon>
    </lineage>
</organism>
<comment type="caution">
    <text evidence="2">The sequence shown here is derived from an EMBL/GenBank/DDBJ whole genome shotgun (WGS) entry which is preliminary data.</text>
</comment>
<sequence>MAGIASLFWHVLFPVACPVCGRAGSTGCLGCIKGVLSPSGPVCIECLNCYPCDRHTLAFPHYFGATHKGPARQLIHLLKYGHHGALGISMGRALAACLSFPLPDALVPIPLHNESPRFFNQSEKIAQGLSLELGVPVMNCLSWNVRIHPRALTKSYARSKLPEGAFKLDERRLKAGIRTVMICDDVCTTGATILGAAETLAKGGLQVLGSASFTLAKGKK</sequence>
<dbReference type="Proteomes" id="UP000185093">
    <property type="component" value="Unassembled WGS sequence"/>
</dbReference>
<evidence type="ECO:0000313" key="3">
    <source>
        <dbReference type="Proteomes" id="UP000185093"/>
    </source>
</evidence>
<dbReference type="PANTHER" id="PTHR47505">
    <property type="entry name" value="DNA UTILIZATION PROTEIN YHGH"/>
    <property type="match status" value="1"/>
</dbReference>
<name>A0ABY1JBV2_9BACT</name>
<keyword evidence="3" id="KW-1185">Reference proteome</keyword>
<comment type="similarity">
    <text evidence="1">Belongs to the ComF/GntX family.</text>
</comment>
<gene>
    <name evidence="2" type="ORF">SAMN05444368_0587</name>
</gene>
<dbReference type="InterPro" id="IPR029057">
    <property type="entry name" value="PRTase-like"/>
</dbReference>
<dbReference type="CDD" id="cd06223">
    <property type="entry name" value="PRTases_typeI"/>
    <property type="match status" value="1"/>
</dbReference>